<gene>
    <name evidence="3" type="ORF">SOCEGT47_080710</name>
</gene>
<accession>A0A4P2QCL2</accession>
<evidence type="ECO:0000256" key="1">
    <source>
        <dbReference type="SAM" id="SignalP"/>
    </source>
</evidence>
<dbReference type="Gene3D" id="1.20.1260.10">
    <property type="match status" value="1"/>
</dbReference>
<protein>
    <recommendedName>
        <fullName evidence="2">DUF4142 domain-containing protein</fullName>
    </recommendedName>
</protein>
<keyword evidence="1" id="KW-0732">Signal</keyword>
<dbReference type="AlphaFoldDB" id="A0A4P2QCL2"/>
<dbReference type="EMBL" id="CP012670">
    <property type="protein sequence ID" value="AUX27480.1"/>
    <property type="molecule type" value="Genomic_DNA"/>
</dbReference>
<feature type="domain" description="DUF4142" evidence="2">
    <location>
        <begin position="60"/>
        <end position="165"/>
    </location>
</feature>
<dbReference type="OrthoDB" id="5517360at2"/>
<organism evidence="3 4">
    <name type="scientific">Sorangium cellulosum</name>
    <name type="common">Polyangium cellulosum</name>
    <dbReference type="NCBI Taxonomy" id="56"/>
    <lineage>
        <taxon>Bacteria</taxon>
        <taxon>Pseudomonadati</taxon>
        <taxon>Myxococcota</taxon>
        <taxon>Polyangia</taxon>
        <taxon>Polyangiales</taxon>
        <taxon>Polyangiaceae</taxon>
        <taxon>Sorangium</taxon>
    </lineage>
</organism>
<dbReference type="PANTHER" id="PTHR38593">
    <property type="entry name" value="BLR2558 PROTEIN"/>
    <property type="match status" value="1"/>
</dbReference>
<evidence type="ECO:0000259" key="2">
    <source>
        <dbReference type="Pfam" id="PF13628"/>
    </source>
</evidence>
<dbReference type="PANTHER" id="PTHR38593:SF1">
    <property type="entry name" value="BLR2558 PROTEIN"/>
    <property type="match status" value="1"/>
</dbReference>
<name>A0A4P2QCL2_SORCE</name>
<dbReference type="Pfam" id="PF13628">
    <property type="entry name" value="DUF4142"/>
    <property type="match status" value="1"/>
</dbReference>
<proteinExistence type="predicted"/>
<dbReference type="InterPro" id="IPR025419">
    <property type="entry name" value="DUF4142"/>
</dbReference>
<feature type="chain" id="PRO_5020820915" description="DUF4142 domain-containing protein" evidence="1">
    <location>
        <begin position="24"/>
        <end position="280"/>
    </location>
</feature>
<dbReference type="InterPro" id="IPR012347">
    <property type="entry name" value="Ferritin-like"/>
</dbReference>
<evidence type="ECO:0000313" key="4">
    <source>
        <dbReference type="Proteomes" id="UP000295781"/>
    </source>
</evidence>
<evidence type="ECO:0000313" key="3">
    <source>
        <dbReference type="EMBL" id="AUX27480.1"/>
    </source>
</evidence>
<reference evidence="3 4" key="1">
    <citation type="submission" date="2015-09" db="EMBL/GenBank/DDBJ databases">
        <title>Sorangium comparison.</title>
        <authorList>
            <person name="Zaburannyi N."/>
            <person name="Bunk B."/>
            <person name="Overmann J."/>
            <person name="Mueller R."/>
        </authorList>
    </citation>
    <scope>NUCLEOTIDE SEQUENCE [LARGE SCALE GENOMIC DNA]</scope>
    <source>
        <strain evidence="3 4">So ceGT47</strain>
    </source>
</reference>
<feature type="signal peptide" evidence="1">
    <location>
        <begin position="1"/>
        <end position="23"/>
    </location>
</feature>
<sequence>MNIGIDSLRFAWMAALALGGASACSVATEDGGLAATGDDRAAEAVESTSQAVALAAPDLAAVLTAFYSVEVAEAQLALTHATDQHVREFAQAMLDYYTAANQELVAALQQLGLTPQENAASQALAQRGAEEARTLEGLTGASFDLTYVNAQIELHRQMLAQLQEQILVVGVDVTPGLSQLVPQIRTATSRNLRFATSLLSLMGSRYVPGTSGIYPPQYYGNGGYNPYTYYGSNGNPYAYPYGSPYNSYYGNNGYYYPYGAYDPATGLPRSGTPYPPGSRP</sequence>
<dbReference type="Proteomes" id="UP000295781">
    <property type="component" value="Chromosome"/>
</dbReference>